<dbReference type="PATRIC" id="fig|1461584.3.peg.1795"/>
<evidence type="ECO:0000259" key="4">
    <source>
        <dbReference type="Pfam" id="PF00534"/>
    </source>
</evidence>
<dbReference type="InterPro" id="IPR001296">
    <property type="entry name" value="Glyco_trans_1"/>
</dbReference>
<dbReference type="Gene3D" id="3.40.50.2000">
    <property type="entry name" value="Glycogen Phosphorylase B"/>
    <property type="match status" value="2"/>
</dbReference>
<dbReference type="AlphaFoldDB" id="A0A078MUG4"/>
<keyword evidence="2" id="KW-0328">Glycosyltransferase</keyword>
<feature type="domain" description="Glycosyltransferase subfamily 4-like N-terminal" evidence="5">
    <location>
        <begin position="18"/>
        <end position="199"/>
    </location>
</feature>
<evidence type="ECO:0000256" key="3">
    <source>
        <dbReference type="ARBA" id="ARBA00022679"/>
    </source>
</evidence>
<evidence type="ECO:0000313" key="6">
    <source>
        <dbReference type="EMBL" id="CEA08466.1"/>
    </source>
</evidence>
<feature type="domain" description="Glycosyl transferase family 1" evidence="4">
    <location>
        <begin position="215"/>
        <end position="360"/>
    </location>
</feature>
<organism evidence="6">
    <name type="scientific">Arthrobacter saudimassiliensis</name>
    <dbReference type="NCBI Taxonomy" id="1461584"/>
    <lineage>
        <taxon>Bacteria</taxon>
        <taxon>Bacillati</taxon>
        <taxon>Actinomycetota</taxon>
        <taxon>Actinomycetes</taxon>
        <taxon>Micrococcales</taxon>
        <taxon>Micrococcaceae</taxon>
        <taxon>Arthrobacter</taxon>
    </lineage>
</organism>
<proteinExistence type="predicted"/>
<name>A0A078MUG4_9MICC</name>
<evidence type="ECO:0000256" key="1">
    <source>
        <dbReference type="ARBA" id="ARBA00021292"/>
    </source>
</evidence>
<dbReference type="GO" id="GO:0016758">
    <property type="term" value="F:hexosyltransferase activity"/>
    <property type="evidence" value="ECO:0007669"/>
    <property type="project" value="TreeGrafter"/>
</dbReference>
<protein>
    <recommendedName>
        <fullName evidence="1">D-inositol 3-phosphate glycosyltransferase</fullName>
    </recommendedName>
</protein>
<gene>
    <name evidence="6" type="ORF">BN1051_01814</name>
</gene>
<reference evidence="6" key="1">
    <citation type="submission" date="2014-07" db="EMBL/GenBank/DDBJ databases">
        <authorList>
            <person name="Urmite Genomes Urmite Genomes"/>
        </authorList>
    </citation>
    <scope>NUCLEOTIDE SEQUENCE</scope>
    <source>
        <strain evidence="6">11W110_air</strain>
    </source>
</reference>
<accession>A0A078MUG4</accession>
<dbReference type="Pfam" id="PF00534">
    <property type="entry name" value="Glycos_transf_1"/>
    <property type="match status" value="1"/>
</dbReference>
<dbReference type="EMBL" id="LN483070">
    <property type="protein sequence ID" value="CEA08466.1"/>
    <property type="molecule type" value="Genomic_DNA"/>
</dbReference>
<dbReference type="Pfam" id="PF13579">
    <property type="entry name" value="Glyco_trans_4_4"/>
    <property type="match status" value="1"/>
</dbReference>
<dbReference type="GO" id="GO:1901137">
    <property type="term" value="P:carbohydrate derivative biosynthetic process"/>
    <property type="evidence" value="ECO:0007669"/>
    <property type="project" value="UniProtKB-ARBA"/>
</dbReference>
<keyword evidence="3 6" id="KW-0808">Transferase</keyword>
<dbReference type="InterPro" id="IPR028098">
    <property type="entry name" value="Glyco_trans_4-like_N"/>
</dbReference>
<dbReference type="SUPFAM" id="SSF53756">
    <property type="entry name" value="UDP-Glycosyltransferase/glycogen phosphorylase"/>
    <property type="match status" value="1"/>
</dbReference>
<sequence length="399" mass="43643">MRVLLFSSSYSPESSPPQRRWSQFARYLRTAGWEVDIIAPVAHAPHGRRVLPRDVAGRAFRRDAGRHGESTLRVPFLPHPTTRIGRFASHCFSAAASVVAGTYSRRPDVLVATVPSLPILVAGFVTAKIRRVPFVADMRDAWPDLARDARIVRGSAKSLAESVISAIQLRSDLVVTVTQGFADILRKRGVPQVATVSNGVDIAGRDLLPPPPAERDRLEVLYLGNHGESQRLEVVIQAAALARDAVHLSMVGSGVRRRELMALAKALDAPVTFHEPVTGPAVMDFYRQADTCVVSLRDDWKSFETTIPSKTYEVLAVGRHVTGIVRGEARTIIEQSGAGDVVPSDPAAIAALWKELAQDRCRLLTGTSGRDWIQAHANLDLLAAQYVTLLREVARRART</sequence>
<evidence type="ECO:0000256" key="2">
    <source>
        <dbReference type="ARBA" id="ARBA00022676"/>
    </source>
</evidence>
<dbReference type="InterPro" id="IPR050194">
    <property type="entry name" value="Glycosyltransferase_grp1"/>
</dbReference>
<dbReference type="PANTHER" id="PTHR45947">
    <property type="entry name" value="SULFOQUINOVOSYL TRANSFERASE SQD2"/>
    <property type="match status" value="1"/>
</dbReference>
<evidence type="ECO:0000259" key="5">
    <source>
        <dbReference type="Pfam" id="PF13579"/>
    </source>
</evidence>
<dbReference type="PANTHER" id="PTHR45947:SF3">
    <property type="entry name" value="SULFOQUINOVOSYL TRANSFERASE SQD2"/>
    <property type="match status" value="1"/>
</dbReference>
<dbReference type="CDD" id="cd03794">
    <property type="entry name" value="GT4_WbuB-like"/>
    <property type="match status" value="1"/>
</dbReference>